<evidence type="ECO:0000256" key="8">
    <source>
        <dbReference type="SAM" id="MobiDB-lite"/>
    </source>
</evidence>
<dbReference type="CDD" id="cd03784">
    <property type="entry name" value="GT1_Gtf-like"/>
    <property type="match status" value="1"/>
</dbReference>
<dbReference type="EC" id="2.4.1.-" evidence="7"/>
<dbReference type="PANTHER" id="PTHR11926:SF1494">
    <property type="entry name" value="FLAVONOL 3-O-GLUCOSYLTRANSFERASE UGT76E12-RELATED"/>
    <property type="match status" value="1"/>
</dbReference>
<dbReference type="Pfam" id="PF00201">
    <property type="entry name" value="UDPGT"/>
    <property type="match status" value="1"/>
</dbReference>
<dbReference type="GO" id="GO:0080043">
    <property type="term" value="F:quercetin 3-O-glucosyltransferase activity"/>
    <property type="evidence" value="ECO:0007669"/>
    <property type="project" value="TreeGrafter"/>
</dbReference>
<organism evidence="9">
    <name type="scientific">Linum usitatissimum</name>
    <name type="common">Flax</name>
    <name type="synonym">Linum humile</name>
    <dbReference type="NCBI Taxonomy" id="4006"/>
    <lineage>
        <taxon>Eukaryota</taxon>
        <taxon>Viridiplantae</taxon>
        <taxon>Streptophyta</taxon>
        <taxon>Embryophyta</taxon>
        <taxon>Tracheophyta</taxon>
        <taxon>Spermatophyta</taxon>
        <taxon>Magnoliopsida</taxon>
        <taxon>eudicotyledons</taxon>
        <taxon>Gunneridae</taxon>
        <taxon>Pentapetalae</taxon>
        <taxon>rosids</taxon>
        <taxon>fabids</taxon>
        <taxon>Malpighiales</taxon>
        <taxon>Linaceae</taxon>
        <taxon>Linum</taxon>
    </lineage>
</organism>
<evidence type="ECO:0000256" key="1">
    <source>
        <dbReference type="ARBA" id="ARBA00004935"/>
    </source>
</evidence>
<comment type="pathway">
    <text evidence="1">Pigment biosynthesis; anthocyanin biosynthesis.</text>
</comment>
<comment type="catalytic activity">
    <reaction evidence="5">
        <text>an anthocyanidin + UDP-alpha-D-glucose + H(+) = an anthocyanidin 3-O-beta-D-glucoside + UDP</text>
        <dbReference type="Rhea" id="RHEA:20093"/>
        <dbReference type="ChEBI" id="CHEBI:15378"/>
        <dbReference type="ChEBI" id="CHEBI:16307"/>
        <dbReference type="ChEBI" id="CHEBI:58223"/>
        <dbReference type="ChEBI" id="CHEBI:58885"/>
        <dbReference type="ChEBI" id="CHEBI:143576"/>
        <dbReference type="EC" id="2.4.1.115"/>
    </reaction>
</comment>
<protein>
    <recommendedName>
        <fullName evidence="7">Glycosyltransferase</fullName>
        <ecNumber evidence="7">2.4.1.-</ecNumber>
    </recommendedName>
</protein>
<evidence type="ECO:0000256" key="5">
    <source>
        <dbReference type="ARBA" id="ARBA00047606"/>
    </source>
</evidence>
<dbReference type="FunFam" id="3.40.50.2000:FF:000078">
    <property type="entry name" value="Glycosyltransferase"/>
    <property type="match status" value="1"/>
</dbReference>
<dbReference type="InterPro" id="IPR002213">
    <property type="entry name" value="UDP_glucos_trans"/>
</dbReference>
<evidence type="ECO:0000256" key="2">
    <source>
        <dbReference type="ARBA" id="ARBA00009995"/>
    </source>
</evidence>
<evidence type="ECO:0000256" key="6">
    <source>
        <dbReference type="RuleBase" id="RU003718"/>
    </source>
</evidence>
<comment type="similarity">
    <text evidence="2 6">Belongs to the UDP-glycosyltransferase family.</text>
</comment>
<dbReference type="Gene3D" id="3.40.50.2000">
    <property type="entry name" value="Glycogen Phosphorylase B"/>
    <property type="match status" value="2"/>
</dbReference>
<dbReference type="SUPFAM" id="SSF53756">
    <property type="entry name" value="UDP-Glycosyltransferase/glycogen phosphorylase"/>
    <property type="match status" value="1"/>
</dbReference>
<evidence type="ECO:0000313" key="9">
    <source>
        <dbReference type="EMBL" id="AFJ53014.1"/>
    </source>
</evidence>
<gene>
    <name evidence="9" type="primary">UGT86A8</name>
</gene>
<keyword evidence="4 6" id="KW-0808">Transferase</keyword>
<evidence type="ECO:0000256" key="4">
    <source>
        <dbReference type="ARBA" id="ARBA00022679"/>
    </source>
</evidence>
<dbReference type="InterPro" id="IPR035595">
    <property type="entry name" value="UDP_glycos_trans_CS"/>
</dbReference>
<evidence type="ECO:0000256" key="7">
    <source>
        <dbReference type="RuleBase" id="RU362057"/>
    </source>
</evidence>
<dbReference type="GO" id="GO:0080044">
    <property type="term" value="F:quercetin 7-O-glucosyltransferase activity"/>
    <property type="evidence" value="ECO:0007669"/>
    <property type="project" value="TreeGrafter"/>
</dbReference>
<accession>I2BHB8</accession>
<dbReference type="GO" id="GO:0009718">
    <property type="term" value="P:anthocyanin-containing compound biosynthetic process"/>
    <property type="evidence" value="ECO:0007669"/>
    <property type="project" value="UniProtKB-UniPathway"/>
</dbReference>
<dbReference type="EMBL" id="JN088387">
    <property type="protein sequence ID" value="AFJ53014.1"/>
    <property type="molecule type" value="Genomic_DNA"/>
</dbReference>
<dbReference type="PANTHER" id="PTHR11926">
    <property type="entry name" value="GLUCOSYL/GLUCURONOSYL TRANSFERASES"/>
    <property type="match status" value="1"/>
</dbReference>
<name>I2BHB8_LINUS</name>
<reference evidence="9" key="1">
    <citation type="journal article" date="2012" name="BMC Genomics">
        <title>Phylogenomic analysis of UDP glycosyltransferase 1 multigene family in Linum usitatissimum identified genes with varied expression patterns.</title>
        <authorList>
            <person name="Barvkar V.T."/>
            <person name="Pardeshi V.C."/>
            <person name="Kale S.M."/>
            <person name="Kadoo N.Y."/>
            <person name="Gupta V.S."/>
        </authorList>
    </citation>
    <scope>NUCLEOTIDE SEQUENCE</scope>
</reference>
<dbReference type="AlphaFoldDB" id="I2BHB8"/>
<keyword evidence="3 6" id="KW-0328">Glycosyltransferase</keyword>
<dbReference type="GO" id="GO:0047213">
    <property type="term" value="F:anthocyanidin 3-O-glucosyltransferase activity"/>
    <property type="evidence" value="ECO:0007669"/>
    <property type="project" value="UniProtKB-EC"/>
</dbReference>
<proteinExistence type="inferred from homology"/>
<dbReference type="UniPathway" id="UPA00009"/>
<feature type="region of interest" description="Disordered" evidence="8">
    <location>
        <begin position="1"/>
        <end position="23"/>
    </location>
</feature>
<sequence>MAEETHGGRGGRPPLQDHTPKPHAIVVPFPLQGHVIPAVYLAIKLASQGFTITYVNTHYIHHKTSSSAAATGDDFFAGVRESGLDIRYKTISDGKPLGFDRSLNHDEFLASIMHVFPANVEELVAGMVAAGEKEEEGKVSCLVADTFFVWPSKVAKKFGLVYVSVWTQPALVFTLYHHVHLLRQNGHFGCRDRRKDTIDYVPGVKRIEPKDTPSPLQEDDETTIVHQTTLGAFHDVRSADFVLINTIQELEQDTISGLEHVHEAQVYAIGPIFPRGFTTKPISMSLWSESDCTQWLNSKPPGSVLYVSFGSYAHVAKPDLVEIAYGLALSGVSFLWVLRDDIVSSDDPDPLPVGFKEEVSDRAMIVGWCSQKEVLDHEAIGGFLTHCGWNSVLESIWCGVPMICFPLFVDQFTNRKLMVDDWKVGINLVDRAVVTKEEVSENVNHLMVGKSRNELKEKINEVKKILVWALEPSGSSEQNFIRFIGELKDKII</sequence>
<dbReference type="PROSITE" id="PS00375">
    <property type="entry name" value="UDPGT"/>
    <property type="match status" value="1"/>
</dbReference>
<evidence type="ECO:0000256" key="3">
    <source>
        <dbReference type="ARBA" id="ARBA00022676"/>
    </source>
</evidence>